<name>A0A8H5Y4D8_9HYPO</name>
<feature type="coiled-coil region" evidence="1">
    <location>
        <begin position="381"/>
        <end position="464"/>
    </location>
</feature>
<feature type="coiled-coil region" evidence="1">
    <location>
        <begin position="167"/>
        <end position="321"/>
    </location>
</feature>
<evidence type="ECO:0000256" key="2">
    <source>
        <dbReference type="SAM" id="Phobius"/>
    </source>
</evidence>
<evidence type="ECO:0000256" key="1">
    <source>
        <dbReference type="SAM" id="Coils"/>
    </source>
</evidence>
<comment type="caution">
    <text evidence="3">The sequence shown here is derived from an EMBL/GenBank/DDBJ whole genome shotgun (WGS) entry which is preliminary data.</text>
</comment>
<dbReference type="OrthoDB" id="5100105at2759"/>
<keyword evidence="2" id="KW-0472">Membrane</keyword>
<feature type="transmembrane region" description="Helical" evidence="2">
    <location>
        <begin position="669"/>
        <end position="690"/>
    </location>
</feature>
<keyword evidence="2" id="KW-1133">Transmembrane helix</keyword>
<proteinExistence type="predicted"/>
<dbReference type="Proteomes" id="UP000544331">
    <property type="component" value="Unassembled WGS sequence"/>
</dbReference>
<sequence length="714" mass="80646">MAGAEPAIHDADGPAVQKGPTIVSSTIYELSKLKEKLGKEQEKARRLEKSYEEMIQKSAVDASRIEEFNKRIPKLEASQRRALMMALEDRETAVREKEEIVSEFRGMQARIDELNGVIRNLDVLCCTANQAIFNREQHIKFLERENDILRGSVEYRDNASGAMAGEMTGLKQLMTHYQNELQTAKRRNQSLNANVRQLSNKTKDMRAKLTKAETDAKTMSQHKQRLQKDLAVAKGKLNFLEKQALYDARARDETEKDLVSARKELENTGTKREKLTQTKAKAMAKGKAATAAFKEGHKAEIERLERLLKEKDENIQKQMAIMEEQRAIIKSKADEQEMIQREEIEDESDSQTVVAVEDTEVMEQSKIDEWYVEVSTPADELVSLREGLQDAREEIDQLKETVKDLYGVIRDQKAEIWRQRQNETTLQAEADRQETIAAESQEKLREKEHQVLELERIRTRANLKLLGSGIIVIETLVRDRTLLVLHVLETVAGRLDRIDSATSANRAFDEIDGFLENVTGHTLGCIQQAAQDASAINGVMRSMRCLLSSLADKNDTGDVMRLFNEVQRFKADVKGLMEGIKQELAGAGMGAIAGDGGAIRKKSKQKGGPRDQHFWLGFQLTELVSSSDLPKPERKKMTYVVHILGQLIVAMVCFWIIDRLRVSLSDTMANFARACICIAICLVSVLSAQFPERRPRTTRELERAAVKTGPLTHG</sequence>
<reference evidence="3 4" key="1">
    <citation type="submission" date="2020-05" db="EMBL/GenBank/DDBJ databases">
        <title>Identification and distribution of gene clusters putatively required for synthesis of sphingolipid metabolism inhibitors in phylogenetically diverse species of the filamentous fungus Fusarium.</title>
        <authorList>
            <person name="Kim H.-S."/>
            <person name="Busman M."/>
            <person name="Brown D.W."/>
            <person name="Divon H."/>
            <person name="Uhlig S."/>
            <person name="Proctor R.H."/>
        </authorList>
    </citation>
    <scope>NUCLEOTIDE SEQUENCE [LARGE SCALE GENOMIC DNA]</scope>
    <source>
        <strain evidence="3 4">NRRL 66235</strain>
    </source>
</reference>
<gene>
    <name evidence="3" type="ORF">FMUND_12385</name>
</gene>
<accession>A0A8H5Y4D8</accession>
<dbReference type="EMBL" id="JAAOAN010000509">
    <property type="protein sequence ID" value="KAF5704657.1"/>
    <property type="molecule type" value="Genomic_DNA"/>
</dbReference>
<feature type="transmembrane region" description="Helical" evidence="2">
    <location>
        <begin position="639"/>
        <end position="657"/>
    </location>
</feature>
<evidence type="ECO:0000313" key="4">
    <source>
        <dbReference type="Proteomes" id="UP000544331"/>
    </source>
</evidence>
<keyword evidence="2" id="KW-0812">Transmembrane</keyword>
<evidence type="ECO:0000313" key="3">
    <source>
        <dbReference type="EMBL" id="KAF5704657.1"/>
    </source>
</evidence>
<protein>
    <submittedName>
        <fullName evidence="3">Uncharacterized protein</fullName>
    </submittedName>
</protein>
<keyword evidence="4" id="KW-1185">Reference proteome</keyword>
<feature type="coiled-coil region" evidence="1">
    <location>
        <begin position="30"/>
        <end position="57"/>
    </location>
</feature>
<keyword evidence="1" id="KW-0175">Coiled coil</keyword>
<organism evidence="3 4">
    <name type="scientific">Fusarium mundagurra</name>
    <dbReference type="NCBI Taxonomy" id="1567541"/>
    <lineage>
        <taxon>Eukaryota</taxon>
        <taxon>Fungi</taxon>
        <taxon>Dikarya</taxon>
        <taxon>Ascomycota</taxon>
        <taxon>Pezizomycotina</taxon>
        <taxon>Sordariomycetes</taxon>
        <taxon>Hypocreomycetidae</taxon>
        <taxon>Hypocreales</taxon>
        <taxon>Nectriaceae</taxon>
        <taxon>Fusarium</taxon>
        <taxon>Fusarium fujikuroi species complex</taxon>
    </lineage>
</organism>
<dbReference type="AlphaFoldDB" id="A0A8H5Y4D8"/>